<keyword evidence="1" id="KW-0812">Transmembrane</keyword>
<dbReference type="Proteomes" id="UP000265619">
    <property type="component" value="Unassembled WGS sequence"/>
</dbReference>
<sequence length="105" mass="10790">MAPSRKPEVPVRYFWAVASRAIAAVGGGYGLSASVAAALSIFLPLAGMDRANAVMTATMLAFVAHAVAALWAFGCATALRAWLGIVLPAVVLGLPAWFFASRVAA</sequence>
<feature type="transmembrane region" description="Helical" evidence="1">
    <location>
        <begin position="20"/>
        <end position="46"/>
    </location>
</feature>
<name>A0A9X8GV77_9BURK</name>
<dbReference type="InterPro" id="IPR022109">
    <property type="entry name" value="DUF3649"/>
</dbReference>
<dbReference type="Pfam" id="PF12365">
    <property type="entry name" value="DUF3649"/>
    <property type="match status" value="1"/>
</dbReference>
<feature type="transmembrane region" description="Helical" evidence="1">
    <location>
        <begin position="79"/>
        <end position="100"/>
    </location>
</feature>
<comment type="caution">
    <text evidence="2">The sequence shown here is derived from an EMBL/GenBank/DDBJ whole genome shotgun (WGS) entry which is preliminary data.</text>
</comment>
<evidence type="ECO:0000313" key="3">
    <source>
        <dbReference type="Proteomes" id="UP000265619"/>
    </source>
</evidence>
<dbReference type="EMBL" id="QXMN01000019">
    <property type="protein sequence ID" value="RIX78657.1"/>
    <property type="molecule type" value="Genomic_DNA"/>
</dbReference>
<evidence type="ECO:0000256" key="1">
    <source>
        <dbReference type="SAM" id="Phobius"/>
    </source>
</evidence>
<dbReference type="AlphaFoldDB" id="A0A9X8GV77"/>
<organism evidence="2 3">
    <name type="scientific">Acidovorax cavernicola</name>
    <dbReference type="NCBI Taxonomy" id="1675792"/>
    <lineage>
        <taxon>Bacteria</taxon>
        <taxon>Pseudomonadati</taxon>
        <taxon>Pseudomonadota</taxon>
        <taxon>Betaproteobacteria</taxon>
        <taxon>Burkholderiales</taxon>
        <taxon>Comamonadaceae</taxon>
        <taxon>Acidovorax</taxon>
    </lineage>
</organism>
<keyword evidence="1" id="KW-1133">Transmembrane helix</keyword>
<gene>
    <name evidence="2" type="ORF">D3H34_16470</name>
</gene>
<accession>A0A9X8GV77</accession>
<dbReference type="OrthoDB" id="8913106at2"/>
<evidence type="ECO:0000313" key="2">
    <source>
        <dbReference type="EMBL" id="RIX78657.1"/>
    </source>
</evidence>
<proteinExistence type="predicted"/>
<keyword evidence="3" id="KW-1185">Reference proteome</keyword>
<protein>
    <submittedName>
        <fullName evidence="2">DUF3649 domain-containing protein</fullName>
    </submittedName>
</protein>
<reference evidence="2 3" key="1">
    <citation type="submission" date="2018-09" db="EMBL/GenBank/DDBJ databases">
        <title>Acidovorax cavernicola nov. sp. isolated from Gruta de las Maravillas (Aracena, Spain).</title>
        <authorList>
            <person name="Jurado V."/>
            <person name="Gutierrez-Patricio S."/>
            <person name="Gonzalez-Pimentel J.L."/>
            <person name="Miller A.Z."/>
            <person name="Laiz L."/>
            <person name="Saiz-Jimenez C."/>
        </authorList>
    </citation>
    <scope>NUCLEOTIDE SEQUENCE [LARGE SCALE GENOMIC DNA]</scope>
    <source>
        <strain evidence="2 3">1011MAR4D40.2</strain>
    </source>
</reference>
<keyword evidence="1" id="KW-0472">Membrane</keyword>
<feature type="transmembrane region" description="Helical" evidence="1">
    <location>
        <begin position="53"/>
        <end position="73"/>
    </location>
</feature>